<dbReference type="InterPro" id="IPR009389">
    <property type="entry name" value="DUF1045"/>
</dbReference>
<evidence type="ECO:0000313" key="2">
    <source>
        <dbReference type="Proteomes" id="UP000268844"/>
    </source>
</evidence>
<reference evidence="1 2" key="1">
    <citation type="submission" date="2018-12" db="EMBL/GenBank/DDBJ databases">
        <authorList>
            <person name="Criscuolo A."/>
        </authorList>
    </citation>
    <scope>NUCLEOTIDE SEQUENCE [LARGE SCALE GENOMIC DNA]</scope>
    <source>
        <strain evidence="1">ACIP1116281</strain>
    </source>
</reference>
<dbReference type="RefSeq" id="WP_126148788.1">
    <property type="nucleotide sequence ID" value="NZ_JBHTMH010000001.1"/>
</dbReference>
<dbReference type="PIRSF" id="PIRSF033328">
    <property type="entry name" value="Phest_Mll4975"/>
    <property type="match status" value="1"/>
</dbReference>
<dbReference type="NCBIfam" id="TIGR03223">
    <property type="entry name" value="Phn_opern_protn"/>
    <property type="match status" value="1"/>
</dbReference>
<organism evidence="1 2">
    <name type="scientific">Devosia equisanguinis</name>
    <dbReference type="NCBI Taxonomy" id="2490941"/>
    <lineage>
        <taxon>Bacteria</taxon>
        <taxon>Pseudomonadati</taxon>
        <taxon>Pseudomonadota</taxon>
        <taxon>Alphaproteobacteria</taxon>
        <taxon>Hyphomicrobiales</taxon>
        <taxon>Devosiaceae</taxon>
        <taxon>Devosia</taxon>
    </lineage>
</organism>
<evidence type="ECO:0000313" key="1">
    <source>
        <dbReference type="EMBL" id="VDS03191.1"/>
    </source>
</evidence>
<dbReference type="EMBL" id="UZWD01000004">
    <property type="protein sequence ID" value="VDS03191.1"/>
    <property type="molecule type" value="Genomic_DNA"/>
</dbReference>
<dbReference type="Pfam" id="PF06299">
    <property type="entry name" value="DUF1045"/>
    <property type="match status" value="1"/>
</dbReference>
<proteinExistence type="predicted"/>
<accession>A0A447I6P8</accession>
<evidence type="ECO:0008006" key="3">
    <source>
        <dbReference type="Google" id="ProtNLM"/>
    </source>
</evidence>
<gene>
    <name evidence="1" type="ORF">DEVEQU_00311</name>
</gene>
<keyword evidence="2" id="KW-1185">Reference proteome</keyword>
<name>A0A447I6P8_9HYPH</name>
<dbReference type="OrthoDB" id="4954742at2"/>
<dbReference type="Proteomes" id="UP000268844">
    <property type="component" value="Unassembled WGS sequence"/>
</dbReference>
<protein>
    <recommendedName>
        <fullName evidence="3">Phosphonate metabolism protein</fullName>
    </recommendedName>
</protein>
<dbReference type="Gene3D" id="3.90.1140.10">
    <property type="entry name" value="Cyclic phosphodiesterase"/>
    <property type="match status" value="1"/>
</dbReference>
<dbReference type="AlphaFoldDB" id="A0A447I6P8"/>
<sequence length="229" mass="25492">MTQRFAIYYAPDTTSGLWDRASAWLGRDSASGEFFEGAVAGIERTRLLNLTQSASRYGFHATIKPPMALADGETAEGLRTALADFAARQSAFSIGRLRLASLHGFLALVPETENETLQDFAADVVETFDPFRAPLSDRDKAARRAAGLSPRQKELLEAYGYPYVFDQFRFHMTLTDRLAEDDHHDLSAAANTWFGPLLGDAVTIDRLVLYHEPDSGRPFRRLDDFRLGA</sequence>